<dbReference type="SUPFAM" id="SSF46785">
    <property type="entry name" value="Winged helix' DNA-binding domain"/>
    <property type="match status" value="1"/>
</dbReference>
<dbReference type="AlphaFoldDB" id="A0A2I8VIX5"/>
<sequence length="110" mass="12123">MSQPTHAVRVRATPDQARERLRTALAGARGGDNRRRIVRALAERPRNANRLAGDLSLDYKTVRHHLSVLKEADAVTKGGDRYGAVYLLTPRLRQHWDVVEATGDGDGAEG</sequence>
<feature type="domain" description="HTH arsR-type" evidence="1">
    <location>
        <begin position="33"/>
        <end position="76"/>
    </location>
</feature>
<name>A0A2I8VIX5_9EURY</name>
<evidence type="ECO:0000259" key="1">
    <source>
        <dbReference type="Pfam" id="PF01022"/>
    </source>
</evidence>
<dbReference type="InterPro" id="IPR001845">
    <property type="entry name" value="HTH_ArsR_DNA-bd_dom"/>
</dbReference>
<dbReference type="InterPro" id="IPR036390">
    <property type="entry name" value="WH_DNA-bd_sf"/>
</dbReference>
<dbReference type="Pfam" id="PF01022">
    <property type="entry name" value="HTH_5"/>
    <property type="match status" value="1"/>
</dbReference>
<keyword evidence="3" id="KW-1185">Reference proteome</keyword>
<dbReference type="PANTHER" id="PTHR38600">
    <property type="entry name" value="TRANSCRIPTIONAL REGULATORY PROTEIN"/>
    <property type="match status" value="1"/>
</dbReference>
<evidence type="ECO:0000313" key="2">
    <source>
        <dbReference type="EMBL" id="AUV81844.1"/>
    </source>
</evidence>
<reference evidence="2 3" key="1">
    <citation type="submission" date="2018-01" db="EMBL/GenBank/DDBJ databases">
        <title>Complete genome sequence of Salinigranum rubrum GX10T, an extremely halophilic archaeon isolated from a marine solar saltern.</title>
        <authorList>
            <person name="Han S."/>
        </authorList>
    </citation>
    <scope>NUCLEOTIDE SEQUENCE [LARGE SCALE GENOMIC DNA]</scope>
    <source>
        <strain evidence="2 3">GX10</strain>
    </source>
</reference>
<dbReference type="CDD" id="cd00090">
    <property type="entry name" value="HTH_ARSR"/>
    <property type="match status" value="1"/>
</dbReference>
<organism evidence="2 3">
    <name type="scientific">Salinigranum rubrum</name>
    <dbReference type="NCBI Taxonomy" id="755307"/>
    <lineage>
        <taxon>Archaea</taxon>
        <taxon>Methanobacteriati</taxon>
        <taxon>Methanobacteriota</taxon>
        <taxon>Stenosarchaea group</taxon>
        <taxon>Halobacteria</taxon>
        <taxon>Halobacteriales</taxon>
        <taxon>Haloferacaceae</taxon>
        <taxon>Salinigranum</taxon>
    </lineage>
</organism>
<dbReference type="InterPro" id="IPR036388">
    <property type="entry name" value="WH-like_DNA-bd_sf"/>
</dbReference>
<dbReference type="Proteomes" id="UP000236584">
    <property type="component" value="Chromosome"/>
</dbReference>
<dbReference type="KEGG" id="srub:C2R22_09445"/>
<dbReference type="GeneID" id="35592314"/>
<gene>
    <name evidence="2" type="ORF">C2R22_09445</name>
</gene>
<dbReference type="Gene3D" id="1.10.10.10">
    <property type="entry name" value="Winged helix-like DNA-binding domain superfamily/Winged helix DNA-binding domain"/>
    <property type="match status" value="1"/>
</dbReference>
<protein>
    <submittedName>
        <fullName evidence="2">ArsR family transcriptional regulator</fullName>
    </submittedName>
</protein>
<proteinExistence type="predicted"/>
<dbReference type="GO" id="GO:0003700">
    <property type="term" value="F:DNA-binding transcription factor activity"/>
    <property type="evidence" value="ECO:0007669"/>
    <property type="project" value="InterPro"/>
</dbReference>
<dbReference type="RefSeq" id="WP_103425533.1">
    <property type="nucleotide sequence ID" value="NZ_CP026309.1"/>
</dbReference>
<dbReference type="PANTHER" id="PTHR38600:SF1">
    <property type="entry name" value="TRANSCRIPTIONAL REGULATORY PROTEIN"/>
    <property type="match status" value="1"/>
</dbReference>
<evidence type="ECO:0000313" key="3">
    <source>
        <dbReference type="Proteomes" id="UP000236584"/>
    </source>
</evidence>
<dbReference type="InterPro" id="IPR011991">
    <property type="entry name" value="ArsR-like_HTH"/>
</dbReference>
<dbReference type="OrthoDB" id="35765at2157"/>
<dbReference type="EMBL" id="CP026309">
    <property type="protein sequence ID" value="AUV81844.1"/>
    <property type="molecule type" value="Genomic_DNA"/>
</dbReference>
<accession>A0A2I8VIX5</accession>